<dbReference type="AlphaFoldDB" id="A0AAU9XFW9"/>
<comment type="caution">
    <text evidence="5">The sequence shown here is derived from an EMBL/GenBank/DDBJ whole genome shotgun (WGS) entry which is preliminary data.</text>
</comment>
<evidence type="ECO:0000256" key="1">
    <source>
        <dbReference type="ARBA" id="ARBA00001968"/>
    </source>
</evidence>
<feature type="domain" description="DDE Tnp4" evidence="4">
    <location>
        <begin position="5"/>
        <end position="52"/>
    </location>
</feature>
<evidence type="ECO:0000313" key="5">
    <source>
        <dbReference type="EMBL" id="CAH3147431.1"/>
    </source>
</evidence>
<keyword evidence="2" id="KW-0479">Metal-binding</keyword>
<evidence type="ECO:0000256" key="2">
    <source>
        <dbReference type="ARBA" id="ARBA00022723"/>
    </source>
</evidence>
<feature type="region of interest" description="Disordered" evidence="3">
    <location>
        <begin position="48"/>
        <end position="75"/>
    </location>
</feature>
<evidence type="ECO:0000259" key="4">
    <source>
        <dbReference type="Pfam" id="PF13359"/>
    </source>
</evidence>
<accession>A0AAU9XFW9</accession>
<proteinExistence type="predicted"/>
<dbReference type="Pfam" id="PF13359">
    <property type="entry name" value="DDE_Tnp_4"/>
    <property type="match status" value="1"/>
</dbReference>
<reference evidence="5 6" key="1">
    <citation type="submission" date="2022-05" db="EMBL/GenBank/DDBJ databases">
        <authorList>
            <consortium name="Genoscope - CEA"/>
            <person name="William W."/>
        </authorList>
    </citation>
    <scope>NUCLEOTIDE SEQUENCE [LARGE SCALE GENOMIC DNA]</scope>
</reference>
<name>A0AAU9XFW9_9CNID</name>
<evidence type="ECO:0000313" key="6">
    <source>
        <dbReference type="Proteomes" id="UP001159428"/>
    </source>
</evidence>
<comment type="cofactor">
    <cofactor evidence="1">
        <name>a divalent metal cation</name>
        <dbReference type="ChEBI" id="CHEBI:60240"/>
    </cofactor>
</comment>
<dbReference type="EMBL" id="CALNXJ010000043">
    <property type="protein sequence ID" value="CAH3147431.1"/>
    <property type="molecule type" value="Genomic_DNA"/>
</dbReference>
<organism evidence="5 6">
    <name type="scientific">Pocillopora meandrina</name>
    <dbReference type="NCBI Taxonomy" id="46732"/>
    <lineage>
        <taxon>Eukaryota</taxon>
        <taxon>Metazoa</taxon>
        <taxon>Cnidaria</taxon>
        <taxon>Anthozoa</taxon>
        <taxon>Hexacorallia</taxon>
        <taxon>Scleractinia</taxon>
        <taxon>Astrocoeniina</taxon>
        <taxon>Pocilloporidae</taxon>
        <taxon>Pocillopora</taxon>
    </lineage>
</organism>
<sequence length="82" mass="9485">MKPFKQTPTLTESQLRFNRALSQARVVIEQAFGILKGPWRCLYKPLEEKTSRDDDEMDQSSCNGDEQSDARGIREDIMNYLS</sequence>
<evidence type="ECO:0000256" key="3">
    <source>
        <dbReference type="SAM" id="MobiDB-lite"/>
    </source>
</evidence>
<protein>
    <recommendedName>
        <fullName evidence="4">DDE Tnp4 domain-containing protein</fullName>
    </recommendedName>
</protein>
<dbReference type="InterPro" id="IPR027806">
    <property type="entry name" value="HARBI1_dom"/>
</dbReference>
<keyword evidence="6" id="KW-1185">Reference proteome</keyword>
<dbReference type="Proteomes" id="UP001159428">
    <property type="component" value="Unassembled WGS sequence"/>
</dbReference>
<dbReference type="GO" id="GO:0046872">
    <property type="term" value="F:metal ion binding"/>
    <property type="evidence" value="ECO:0007669"/>
    <property type="project" value="UniProtKB-KW"/>
</dbReference>
<gene>
    <name evidence="5" type="ORF">PMEA_00023394</name>
</gene>